<evidence type="ECO:0000313" key="1">
    <source>
        <dbReference type="EMBL" id="KAH7854661.1"/>
    </source>
</evidence>
<name>A0ACB7YM38_9ERIC</name>
<keyword evidence="2" id="KW-1185">Reference proteome</keyword>
<dbReference type="EMBL" id="CM037161">
    <property type="protein sequence ID" value="KAH7854661.1"/>
    <property type="molecule type" value="Genomic_DNA"/>
</dbReference>
<evidence type="ECO:0000313" key="2">
    <source>
        <dbReference type="Proteomes" id="UP000828048"/>
    </source>
</evidence>
<reference evidence="1 2" key="1">
    <citation type="journal article" date="2021" name="Hortic Res">
        <title>High-quality reference genome and annotation aids understanding of berry development for evergreen blueberry (Vaccinium darrowii).</title>
        <authorList>
            <person name="Yu J."/>
            <person name="Hulse-Kemp A.M."/>
            <person name="Babiker E."/>
            <person name="Staton M."/>
        </authorList>
    </citation>
    <scope>NUCLEOTIDE SEQUENCE [LARGE SCALE GENOMIC DNA]</scope>
    <source>
        <strain evidence="2">cv. NJ 8807/NJ 8810</strain>
        <tissue evidence="1">Young leaf</tissue>
    </source>
</reference>
<gene>
    <name evidence="1" type="ORF">Vadar_016559</name>
</gene>
<sequence length="83" mass="9253">MCYPGFPPISLREMACGRRWNVLERPAVVQREIATGQPPRVAVQAAAQGGGRVKQCVCSPTRHPGSFRCRHHHGEYVWRGVSN</sequence>
<organism evidence="1 2">
    <name type="scientific">Vaccinium darrowii</name>
    <dbReference type="NCBI Taxonomy" id="229202"/>
    <lineage>
        <taxon>Eukaryota</taxon>
        <taxon>Viridiplantae</taxon>
        <taxon>Streptophyta</taxon>
        <taxon>Embryophyta</taxon>
        <taxon>Tracheophyta</taxon>
        <taxon>Spermatophyta</taxon>
        <taxon>Magnoliopsida</taxon>
        <taxon>eudicotyledons</taxon>
        <taxon>Gunneridae</taxon>
        <taxon>Pentapetalae</taxon>
        <taxon>asterids</taxon>
        <taxon>Ericales</taxon>
        <taxon>Ericaceae</taxon>
        <taxon>Vaccinioideae</taxon>
        <taxon>Vaccinieae</taxon>
        <taxon>Vaccinium</taxon>
    </lineage>
</organism>
<proteinExistence type="predicted"/>
<protein>
    <submittedName>
        <fullName evidence="1">Uncharacterized protein</fullName>
    </submittedName>
</protein>
<accession>A0ACB7YM38</accession>
<dbReference type="Proteomes" id="UP000828048">
    <property type="component" value="Chromosome 11"/>
</dbReference>
<comment type="caution">
    <text evidence="1">The sequence shown here is derived from an EMBL/GenBank/DDBJ whole genome shotgun (WGS) entry which is preliminary data.</text>
</comment>